<accession>A0A3L7JXD3</accession>
<dbReference type="AlphaFoldDB" id="A0A3L7JXD3"/>
<sequence length="119" mass="12998">MIASLSSNIPRTVLVGHQQAFNVCAVTSGDPDLPSRVVVTLEKPSQKDDFDLYINVGGEFIPIVFNDIGIFIFEEPVLNSCILSFITFNKAGKYLFNLDLVSDEGNIPLANLPIQVKAV</sequence>
<dbReference type="EMBL" id="RCVZ01000010">
    <property type="protein sequence ID" value="RLQ94321.1"/>
    <property type="molecule type" value="Genomic_DNA"/>
</dbReference>
<name>A0A3L7JXD3_9BACI</name>
<keyword evidence="2" id="KW-1185">Reference proteome</keyword>
<evidence type="ECO:0008006" key="3">
    <source>
        <dbReference type="Google" id="ProtNLM"/>
    </source>
</evidence>
<dbReference type="OrthoDB" id="2966690at2"/>
<proteinExistence type="predicted"/>
<evidence type="ECO:0000313" key="1">
    <source>
        <dbReference type="EMBL" id="RLQ94321.1"/>
    </source>
</evidence>
<gene>
    <name evidence="1" type="ORF">D9X91_14795</name>
</gene>
<comment type="caution">
    <text evidence="1">The sequence shown here is derived from an EMBL/GenBank/DDBJ whole genome shotgun (WGS) entry which is preliminary data.</text>
</comment>
<reference evidence="1 2" key="1">
    <citation type="submission" date="2018-10" db="EMBL/GenBank/DDBJ databases">
        <title>Falsibacillus sp. genome draft.</title>
        <authorList>
            <person name="Shi S."/>
        </authorList>
    </citation>
    <scope>NUCLEOTIDE SEQUENCE [LARGE SCALE GENOMIC DNA]</scope>
    <source>
        <strain evidence="1 2">GY 10110</strain>
    </source>
</reference>
<evidence type="ECO:0000313" key="2">
    <source>
        <dbReference type="Proteomes" id="UP000276770"/>
    </source>
</evidence>
<dbReference type="Proteomes" id="UP000276770">
    <property type="component" value="Unassembled WGS sequence"/>
</dbReference>
<organism evidence="1 2">
    <name type="scientific">Falsibacillus albus</name>
    <dbReference type="NCBI Taxonomy" id="2478915"/>
    <lineage>
        <taxon>Bacteria</taxon>
        <taxon>Bacillati</taxon>
        <taxon>Bacillota</taxon>
        <taxon>Bacilli</taxon>
        <taxon>Bacillales</taxon>
        <taxon>Bacillaceae</taxon>
        <taxon>Falsibacillus</taxon>
    </lineage>
</organism>
<dbReference type="RefSeq" id="WP_121681412.1">
    <property type="nucleotide sequence ID" value="NZ_RCVZ01000010.1"/>
</dbReference>
<protein>
    <recommendedName>
        <fullName evidence="3">Exosporium protein C</fullName>
    </recommendedName>
</protein>